<keyword evidence="2" id="KW-0812">Transmembrane</keyword>
<keyword evidence="2" id="KW-1133">Transmembrane helix</keyword>
<feature type="region of interest" description="Disordered" evidence="1">
    <location>
        <begin position="249"/>
        <end position="299"/>
    </location>
</feature>
<dbReference type="EMBL" id="JAUCMV010000005">
    <property type="protein sequence ID" value="KAK0395738.1"/>
    <property type="molecule type" value="Genomic_DNA"/>
</dbReference>
<feature type="region of interest" description="Disordered" evidence="1">
    <location>
        <begin position="315"/>
        <end position="336"/>
    </location>
</feature>
<feature type="compositionally biased region" description="Polar residues" evidence="1">
    <location>
        <begin position="271"/>
        <end position="299"/>
    </location>
</feature>
<gene>
    <name evidence="3" type="ORF">QR680_001406</name>
</gene>
<accession>A0AA39GY59</accession>
<feature type="transmembrane region" description="Helical" evidence="2">
    <location>
        <begin position="25"/>
        <end position="47"/>
    </location>
</feature>
<sequence>MYSWIRRVVETVSEQTLVSPPTLHAIAFFAVVLGVITVCMPLLCCYARRRKAAHHSKGAELLQKKGIFGLMLAQLDEFESLTPLIMTPGSGIHNQTASADAPTLPRHHFMCSSSSPPPPRRTNPSGKTLIVPLTGGARSGRPPLAPLLGTPDSRVTTFDAGTTKSCATIPEAEEAETPPDAGNNNKDVDLISIDRTSMSYFENRTARYFSSNGVYFPGPVPDFQLNAPSYSPSPPPSIRSKNLPLPTYVTSYQQQPNPLNNNDGEVRKPSTGESAHSNLSSPHESSIGTSSPIDTTGSLSDSFCIGSEIEAMMDAKRASRNAESASGASGEGDYSLADTDAVSQKKYHLHRIEEESEMLEEGVPLSQTYDSIGSANTLDSRVDCERNVIMARSVSQQFELLHNR</sequence>
<proteinExistence type="predicted"/>
<feature type="compositionally biased region" description="Polar residues" evidence="1">
    <location>
        <begin position="249"/>
        <end position="263"/>
    </location>
</feature>
<evidence type="ECO:0000313" key="4">
    <source>
        <dbReference type="Proteomes" id="UP001175271"/>
    </source>
</evidence>
<protein>
    <submittedName>
        <fullName evidence="3">Uncharacterized protein</fullName>
    </submittedName>
</protein>
<organism evidence="3 4">
    <name type="scientific">Steinernema hermaphroditum</name>
    <dbReference type="NCBI Taxonomy" id="289476"/>
    <lineage>
        <taxon>Eukaryota</taxon>
        <taxon>Metazoa</taxon>
        <taxon>Ecdysozoa</taxon>
        <taxon>Nematoda</taxon>
        <taxon>Chromadorea</taxon>
        <taxon>Rhabditida</taxon>
        <taxon>Tylenchina</taxon>
        <taxon>Panagrolaimomorpha</taxon>
        <taxon>Strongyloidoidea</taxon>
        <taxon>Steinernematidae</taxon>
        <taxon>Steinernema</taxon>
    </lineage>
</organism>
<evidence type="ECO:0000313" key="3">
    <source>
        <dbReference type="EMBL" id="KAK0395738.1"/>
    </source>
</evidence>
<reference evidence="3" key="1">
    <citation type="submission" date="2023-06" db="EMBL/GenBank/DDBJ databases">
        <title>Genomic analysis of the entomopathogenic nematode Steinernema hermaphroditum.</title>
        <authorList>
            <person name="Schwarz E.M."/>
            <person name="Heppert J.K."/>
            <person name="Baniya A."/>
            <person name="Schwartz H.T."/>
            <person name="Tan C.-H."/>
            <person name="Antoshechkin I."/>
            <person name="Sternberg P.W."/>
            <person name="Goodrich-Blair H."/>
            <person name="Dillman A.R."/>
        </authorList>
    </citation>
    <scope>NUCLEOTIDE SEQUENCE</scope>
    <source>
        <strain evidence="3">PS9179</strain>
        <tissue evidence="3">Whole animal</tissue>
    </source>
</reference>
<evidence type="ECO:0000256" key="1">
    <source>
        <dbReference type="SAM" id="MobiDB-lite"/>
    </source>
</evidence>
<keyword evidence="2" id="KW-0472">Membrane</keyword>
<feature type="region of interest" description="Disordered" evidence="1">
    <location>
        <begin position="168"/>
        <end position="187"/>
    </location>
</feature>
<dbReference type="AlphaFoldDB" id="A0AA39GY59"/>
<dbReference type="Proteomes" id="UP001175271">
    <property type="component" value="Unassembled WGS sequence"/>
</dbReference>
<feature type="region of interest" description="Disordered" evidence="1">
    <location>
        <begin position="96"/>
        <end position="157"/>
    </location>
</feature>
<name>A0AA39GY59_9BILA</name>
<comment type="caution">
    <text evidence="3">The sequence shown here is derived from an EMBL/GenBank/DDBJ whole genome shotgun (WGS) entry which is preliminary data.</text>
</comment>
<keyword evidence="4" id="KW-1185">Reference proteome</keyword>
<evidence type="ECO:0000256" key="2">
    <source>
        <dbReference type="SAM" id="Phobius"/>
    </source>
</evidence>